<keyword evidence="1" id="KW-0175">Coiled coil</keyword>
<evidence type="ECO:0000313" key="4">
    <source>
        <dbReference type="EMBL" id="KAL3887077.1"/>
    </source>
</evidence>
<proteinExistence type="predicted"/>
<evidence type="ECO:0000256" key="2">
    <source>
        <dbReference type="SAM" id="MobiDB-lite"/>
    </source>
</evidence>
<keyword evidence="3" id="KW-0732">Signal</keyword>
<accession>A0ABD3XPT8</accession>
<name>A0ABD3XPT8_SINWO</name>
<feature type="compositionally biased region" description="Basic and acidic residues" evidence="2">
    <location>
        <begin position="118"/>
        <end position="128"/>
    </location>
</feature>
<gene>
    <name evidence="4" type="ORF">ACJMK2_027033</name>
</gene>
<feature type="region of interest" description="Disordered" evidence="2">
    <location>
        <begin position="95"/>
        <end position="291"/>
    </location>
</feature>
<dbReference type="AlphaFoldDB" id="A0ABD3XPT8"/>
<feature type="compositionally biased region" description="Polar residues" evidence="2">
    <location>
        <begin position="207"/>
        <end position="219"/>
    </location>
</feature>
<sequence length="307" mass="33316">MKRQYIALSLTVLLLFHLPLVFSEVPMSDGQTDAPESVTSATDPQVQEIKAQLMEAINEHKRSKSDLDEILNQVRKMRDEKVLNSKDISDIIAEITRKKNENGPQANVQSQPLGTENTNKDASQKKSSSDSSSSRAVKGRPTENTRSEIPRPDSVVPIVTTPLVNNDQIPAVTSTDPSVGKQDDDHVVMESIDRKKKKDPIEREPKGQSNSVPSKNKSQVKSDDNPRPKPINGQQKANGNTGAKQNTGPKNANGSPGPKPNTSNQNANKATGPKANSDKKNPTKDKEQILPVKVVKNVGKFVGGLVG</sequence>
<dbReference type="Proteomes" id="UP001634394">
    <property type="component" value="Unassembled WGS sequence"/>
</dbReference>
<feature type="compositionally biased region" description="Basic and acidic residues" evidence="2">
    <location>
        <begin position="276"/>
        <end position="288"/>
    </location>
</feature>
<evidence type="ECO:0000256" key="3">
    <source>
        <dbReference type="SAM" id="SignalP"/>
    </source>
</evidence>
<feature type="compositionally biased region" description="Polar residues" evidence="2">
    <location>
        <begin position="232"/>
        <end position="269"/>
    </location>
</feature>
<keyword evidence="5" id="KW-1185">Reference proteome</keyword>
<comment type="caution">
    <text evidence="4">The sequence shown here is derived from an EMBL/GenBank/DDBJ whole genome shotgun (WGS) entry which is preliminary data.</text>
</comment>
<feature type="coiled-coil region" evidence="1">
    <location>
        <begin position="46"/>
        <end position="80"/>
    </location>
</feature>
<feature type="compositionally biased region" description="Polar residues" evidence="2">
    <location>
        <begin position="102"/>
        <end position="117"/>
    </location>
</feature>
<evidence type="ECO:0000256" key="1">
    <source>
        <dbReference type="SAM" id="Coils"/>
    </source>
</evidence>
<feature type="compositionally biased region" description="Polar residues" evidence="2">
    <location>
        <begin position="162"/>
        <end position="177"/>
    </location>
</feature>
<feature type="signal peptide" evidence="3">
    <location>
        <begin position="1"/>
        <end position="23"/>
    </location>
</feature>
<feature type="chain" id="PRO_5044865598" evidence="3">
    <location>
        <begin position="24"/>
        <end position="307"/>
    </location>
</feature>
<dbReference type="EMBL" id="JBJQND010000002">
    <property type="protein sequence ID" value="KAL3887077.1"/>
    <property type="molecule type" value="Genomic_DNA"/>
</dbReference>
<feature type="compositionally biased region" description="Basic and acidic residues" evidence="2">
    <location>
        <begin position="140"/>
        <end position="151"/>
    </location>
</feature>
<reference evidence="4 5" key="1">
    <citation type="submission" date="2024-11" db="EMBL/GenBank/DDBJ databases">
        <title>Chromosome-level genome assembly of the freshwater bivalve Anodonta woodiana.</title>
        <authorList>
            <person name="Chen X."/>
        </authorList>
    </citation>
    <scope>NUCLEOTIDE SEQUENCE [LARGE SCALE GENOMIC DNA]</scope>
    <source>
        <strain evidence="4">MN2024</strain>
        <tissue evidence="4">Gills</tissue>
    </source>
</reference>
<organism evidence="4 5">
    <name type="scientific">Sinanodonta woodiana</name>
    <name type="common">Chinese pond mussel</name>
    <name type="synonym">Anodonta woodiana</name>
    <dbReference type="NCBI Taxonomy" id="1069815"/>
    <lineage>
        <taxon>Eukaryota</taxon>
        <taxon>Metazoa</taxon>
        <taxon>Spiralia</taxon>
        <taxon>Lophotrochozoa</taxon>
        <taxon>Mollusca</taxon>
        <taxon>Bivalvia</taxon>
        <taxon>Autobranchia</taxon>
        <taxon>Heteroconchia</taxon>
        <taxon>Palaeoheterodonta</taxon>
        <taxon>Unionida</taxon>
        <taxon>Unionoidea</taxon>
        <taxon>Unionidae</taxon>
        <taxon>Unioninae</taxon>
        <taxon>Sinanodonta</taxon>
    </lineage>
</organism>
<evidence type="ECO:0000313" key="5">
    <source>
        <dbReference type="Proteomes" id="UP001634394"/>
    </source>
</evidence>
<feature type="compositionally biased region" description="Basic and acidic residues" evidence="2">
    <location>
        <begin position="181"/>
        <end position="206"/>
    </location>
</feature>
<protein>
    <submittedName>
        <fullName evidence="4">Uncharacterized protein</fullName>
    </submittedName>
</protein>